<protein>
    <submittedName>
        <fullName evidence="1">DUF2490 domain-containing protein</fullName>
    </submittedName>
</protein>
<comment type="caution">
    <text evidence="1">The sequence shown here is derived from an EMBL/GenBank/DDBJ whole genome shotgun (WGS) entry which is preliminary data.</text>
</comment>
<dbReference type="EMBL" id="JBHTJL010000009">
    <property type="protein sequence ID" value="MFD1063026.1"/>
    <property type="molecule type" value="Genomic_DNA"/>
</dbReference>
<accession>A0ABW3N9S4</accession>
<reference evidence="2" key="1">
    <citation type="journal article" date="2019" name="Int. J. Syst. Evol. Microbiol.">
        <title>The Global Catalogue of Microorganisms (GCM) 10K type strain sequencing project: providing services to taxonomists for standard genome sequencing and annotation.</title>
        <authorList>
            <consortium name="The Broad Institute Genomics Platform"/>
            <consortium name="The Broad Institute Genome Sequencing Center for Infectious Disease"/>
            <person name="Wu L."/>
            <person name="Ma J."/>
        </authorList>
    </citation>
    <scope>NUCLEOTIDE SEQUENCE [LARGE SCALE GENOMIC DNA]</scope>
    <source>
        <strain evidence="2">CCUG 62215</strain>
    </source>
</reference>
<dbReference type="InterPro" id="IPR019619">
    <property type="entry name" value="DUF2490"/>
</dbReference>
<dbReference type="Proteomes" id="UP001597013">
    <property type="component" value="Unassembled WGS sequence"/>
</dbReference>
<evidence type="ECO:0000313" key="2">
    <source>
        <dbReference type="Proteomes" id="UP001597013"/>
    </source>
</evidence>
<sequence length="222" mass="26842">MKIPLYLVLFCLCLQGFSQQEFFSEAILKNTIISKKTWKFNLISNYKHAYQNSKWRRFGLDFDFDKKLNSNWTISGGFANNYRFDRELGDFYELRPKIGIEYKISIFENVILKQRLLGEWRNFFLANHNHYLRSRYKIELNYDFKNNSNSQKYWGLISSFEWYFLKDSLSQERYSNSREFSFFILKKLEKFQIMIGYIREVFLSDSKSFGLTGNTISLRMIL</sequence>
<keyword evidence="2" id="KW-1185">Reference proteome</keyword>
<dbReference type="Pfam" id="PF10677">
    <property type="entry name" value="DUF2490"/>
    <property type="match status" value="1"/>
</dbReference>
<gene>
    <name evidence="1" type="ORF">ACFQ1Q_07190</name>
</gene>
<name>A0ABW3N9S4_9FLAO</name>
<dbReference type="RefSeq" id="WP_386129410.1">
    <property type="nucleotide sequence ID" value="NZ_JBHTJL010000009.1"/>
</dbReference>
<evidence type="ECO:0000313" key="1">
    <source>
        <dbReference type="EMBL" id="MFD1063026.1"/>
    </source>
</evidence>
<organism evidence="1 2">
    <name type="scientific">Winogradskyella litorisediminis</name>
    <dbReference type="NCBI Taxonomy" id="1156618"/>
    <lineage>
        <taxon>Bacteria</taxon>
        <taxon>Pseudomonadati</taxon>
        <taxon>Bacteroidota</taxon>
        <taxon>Flavobacteriia</taxon>
        <taxon>Flavobacteriales</taxon>
        <taxon>Flavobacteriaceae</taxon>
        <taxon>Winogradskyella</taxon>
    </lineage>
</organism>
<proteinExistence type="predicted"/>